<dbReference type="AlphaFoldDB" id="A0A2T2WCY2"/>
<evidence type="ECO:0000313" key="2">
    <source>
        <dbReference type="EMBL" id="PSR20086.1"/>
    </source>
</evidence>
<name>A0A2T2WCY2_9FIRM</name>
<comment type="caution">
    <text evidence="2">The sequence shown here is derived from an EMBL/GenBank/DDBJ whole genome shotgun (WGS) entry which is preliminary data.</text>
</comment>
<sequence>MKRQQRVLWWAVAATAATMLSACGAPVHASASRKTHPQSSSAKVGTRPTVVSNHVIQAASPPVTSAPPASLDTLDKALQKLHIKGLTVLAPGPVFPMHAVRVSGSAHTYSVFLRAANNASFRFGGELEPSRSQASGQLLNMLKVSAGPGTKVKLRGVTVHVYTGPALVTWSQKHWIVAVYGNRSTSLAPLKAAAQSLILQTQSTALPSTTSGVINWNVATSASSSAIDIAWQKGASVYWLTTANGHGVTDAVNLLNSLHPLR</sequence>
<evidence type="ECO:0008006" key="4">
    <source>
        <dbReference type="Google" id="ProtNLM"/>
    </source>
</evidence>
<accession>A0A2T2WCY2</accession>
<dbReference type="Proteomes" id="UP000241848">
    <property type="component" value="Unassembled WGS sequence"/>
</dbReference>
<proteinExistence type="predicted"/>
<feature type="chain" id="PRO_5038480659" description="DUF4367 domain-containing protein" evidence="1">
    <location>
        <begin position="25"/>
        <end position="262"/>
    </location>
</feature>
<keyword evidence="1" id="KW-0732">Signal</keyword>
<gene>
    <name evidence="2" type="ORF">C7B45_16585</name>
</gene>
<organism evidence="2 3">
    <name type="scientific">Sulfobacillus acidophilus</name>
    <dbReference type="NCBI Taxonomy" id="53633"/>
    <lineage>
        <taxon>Bacteria</taxon>
        <taxon>Bacillati</taxon>
        <taxon>Bacillota</taxon>
        <taxon>Clostridia</taxon>
        <taxon>Eubacteriales</taxon>
        <taxon>Clostridiales Family XVII. Incertae Sedis</taxon>
        <taxon>Sulfobacillus</taxon>
    </lineage>
</organism>
<dbReference type="EMBL" id="PXYV01000088">
    <property type="protein sequence ID" value="PSR20086.1"/>
    <property type="molecule type" value="Genomic_DNA"/>
</dbReference>
<evidence type="ECO:0000313" key="3">
    <source>
        <dbReference type="Proteomes" id="UP000241848"/>
    </source>
</evidence>
<protein>
    <recommendedName>
        <fullName evidence="4">DUF4367 domain-containing protein</fullName>
    </recommendedName>
</protein>
<reference evidence="2 3" key="1">
    <citation type="journal article" date="2014" name="BMC Genomics">
        <title>Comparison of environmental and isolate Sulfobacillus genomes reveals diverse carbon, sulfur, nitrogen, and hydrogen metabolisms.</title>
        <authorList>
            <person name="Justice N.B."/>
            <person name="Norman A."/>
            <person name="Brown C.T."/>
            <person name="Singh A."/>
            <person name="Thomas B.C."/>
            <person name="Banfield J.F."/>
        </authorList>
    </citation>
    <scope>NUCLEOTIDE SEQUENCE [LARGE SCALE GENOMIC DNA]</scope>
    <source>
        <strain evidence="2">AMDSBA3</strain>
    </source>
</reference>
<evidence type="ECO:0000256" key="1">
    <source>
        <dbReference type="SAM" id="SignalP"/>
    </source>
</evidence>
<dbReference type="PROSITE" id="PS51257">
    <property type="entry name" value="PROKAR_LIPOPROTEIN"/>
    <property type="match status" value="1"/>
</dbReference>
<feature type="signal peptide" evidence="1">
    <location>
        <begin position="1"/>
        <end position="24"/>
    </location>
</feature>